<feature type="region of interest" description="Disordered" evidence="1">
    <location>
        <begin position="20"/>
        <end position="134"/>
    </location>
</feature>
<reference evidence="2" key="3">
    <citation type="submission" date="2024-01" db="EMBL/GenBank/DDBJ databases">
        <authorList>
            <person name="Coelho M.A."/>
            <person name="David-Palma M."/>
            <person name="Shea T."/>
            <person name="Sun S."/>
            <person name="Cuomo C.A."/>
            <person name="Heitman J."/>
        </authorList>
    </citation>
    <scope>NUCLEOTIDE SEQUENCE</scope>
    <source>
        <strain evidence="2">CBS 7841</strain>
    </source>
</reference>
<feature type="compositionally biased region" description="Basic and acidic residues" evidence="1">
    <location>
        <begin position="116"/>
        <end position="133"/>
    </location>
</feature>
<dbReference type="Proteomes" id="UP000094043">
    <property type="component" value="Chromosome 8"/>
</dbReference>
<dbReference type="KEGG" id="cdep:91090123"/>
<accession>A0A1E3HJ33</accession>
<proteinExistence type="predicted"/>
<protein>
    <submittedName>
        <fullName evidence="2">Uncharacterized protein</fullName>
    </submittedName>
</protein>
<gene>
    <name evidence="2" type="ORF">L203_105915</name>
</gene>
<evidence type="ECO:0000256" key="1">
    <source>
        <dbReference type="SAM" id="MobiDB-lite"/>
    </source>
</evidence>
<feature type="compositionally biased region" description="Polar residues" evidence="1">
    <location>
        <begin position="152"/>
        <end position="162"/>
    </location>
</feature>
<feature type="compositionally biased region" description="Polar residues" evidence="1">
    <location>
        <begin position="169"/>
        <end position="195"/>
    </location>
</feature>
<dbReference type="VEuPathDB" id="FungiDB:L203_06428"/>
<keyword evidence="3" id="KW-1185">Reference proteome</keyword>
<dbReference type="EMBL" id="CP143791">
    <property type="protein sequence ID" value="WVN90673.1"/>
    <property type="molecule type" value="Genomic_DNA"/>
</dbReference>
<feature type="compositionally biased region" description="Low complexity" evidence="1">
    <location>
        <begin position="51"/>
        <end position="65"/>
    </location>
</feature>
<evidence type="ECO:0000313" key="3">
    <source>
        <dbReference type="Proteomes" id="UP000094043"/>
    </source>
</evidence>
<feature type="compositionally biased region" description="Low complexity" evidence="1">
    <location>
        <begin position="219"/>
        <end position="228"/>
    </location>
</feature>
<name>A0A1E3HJ33_9TREE</name>
<evidence type="ECO:0000313" key="2">
    <source>
        <dbReference type="EMBL" id="WVN90673.1"/>
    </source>
</evidence>
<reference evidence="2" key="1">
    <citation type="submission" date="2016-06" db="EMBL/GenBank/DDBJ databases">
        <authorList>
            <person name="Cuomo C."/>
            <person name="Litvintseva A."/>
            <person name="Heitman J."/>
            <person name="Chen Y."/>
            <person name="Sun S."/>
            <person name="Springer D."/>
            <person name="Dromer F."/>
            <person name="Young S."/>
            <person name="Zeng Q."/>
            <person name="Chapman S."/>
            <person name="Gujja S."/>
            <person name="Saif S."/>
            <person name="Birren B."/>
        </authorList>
    </citation>
    <scope>NUCLEOTIDE SEQUENCE</scope>
    <source>
        <strain evidence="2">CBS 7841</strain>
    </source>
</reference>
<dbReference type="OrthoDB" id="2687798at2759"/>
<sequence length="326" mass="34702">MYKIKTVSPILRFNPRFITTYPTRFNRGPSTTQGHTLDKLNDDPQASAATSGIAEKSSSSGSGESQPFDAARQGGEAGERKTSTSKGQTDVDKGQAGAFQDQVGGQPSSSQGVEYGGKEEASESKSPEGDALKRFSGFNSLKKLCNENKNFHTSARTLQPSSIPKAHPSGSSEPVDTQLAGDQNQHLKHSSPTSEDSGKGNAASTPHLPSRKGKQANEQLSSSHQSSLKQHKEYMRAPNDPSVVGPSVAATAFPQHLESMYGPDATPSAPENLKPSSKVPFSSTAVDPPHPILTKQAKEGGLADRNTQPTAEMGKQGIQEAWKHRR</sequence>
<feature type="compositionally biased region" description="Polar residues" evidence="1">
    <location>
        <begin position="20"/>
        <end position="35"/>
    </location>
</feature>
<feature type="compositionally biased region" description="Polar residues" evidence="1">
    <location>
        <begin position="103"/>
        <end position="112"/>
    </location>
</feature>
<dbReference type="AlphaFoldDB" id="A0A1E3HJ33"/>
<dbReference type="GeneID" id="91090123"/>
<feature type="region of interest" description="Disordered" evidence="1">
    <location>
        <begin position="152"/>
        <end position="326"/>
    </location>
</feature>
<organism evidence="2 3">
    <name type="scientific">Cryptococcus depauperatus CBS 7841</name>
    <dbReference type="NCBI Taxonomy" id="1295531"/>
    <lineage>
        <taxon>Eukaryota</taxon>
        <taxon>Fungi</taxon>
        <taxon>Dikarya</taxon>
        <taxon>Basidiomycota</taxon>
        <taxon>Agaricomycotina</taxon>
        <taxon>Tremellomycetes</taxon>
        <taxon>Tremellales</taxon>
        <taxon>Cryptococcaceae</taxon>
        <taxon>Cryptococcus</taxon>
    </lineage>
</organism>
<reference evidence="2" key="2">
    <citation type="journal article" date="2022" name="Elife">
        <title>Obligate sexual reproduction of a homothallic fungus closely related to the Cryptococcus pathogenic species complex.</title>
        <authorList>
            <person name="Passer A.R."/>
            <person name="Clancey S.A."/>
            <person name="Shea T."/>
            <person name="David-Palma M."/>
            <person name="Averette A.F."/>
            <person name="Boekhout T."/>
            <person name="Porcel B.M."/>
            <person name="Nowrousian M."/>
            <person name="Cuomo C.A."/>
            <person name="Sun S."/>
            <person name="Heitman J."/>
            <person name="Coelho M.A."/>
        </authorList>
    </citation>
    <scope>NUCLEOTIDE SEQUENCE</scope>
    <source>
        <strain evidence="2">CBS 7841</strain>
    </source>
</reference>
<dbReference type="RefSeq" id="XP_066071373.1">
    <property type="nucleotide sequence ID" value="XM_066215276.1"/>
</dbReference>